<gene>
    <name evidence="5" type="ORF">V8G54_007412</name>
</gene>
<dbReference type="Pfam" id="PF13947">
    <property type="entry name" value="GUB_WAK_bind"/>
    <property type="match status" value="1"/>
</dbReference>
<dbReference type="EMBL" id="CP144699">
    <property type="protein sequence ID" value="WVZ20090.1"/>
    <property type="molecule type" value="Genomic_DNA"/>
</dbReference>
<dbReference type="GO" id="GO:0030247">
    <property type="term" value="F:polysaccharide binding"/>
    <property type="evidence" value="ECO:0007669"/>
    <property type="project" value="InterPro"/>
</dbReference>
<name>A0AAQ3P1U1_VIGMU</name>
<proteinExistence type="predicted"/>
<accession>A0AAQ3P1U1</accession>
<evidence type="ECO:0000313" key="5">
    <source>
        <dbReference type="EMBL" id="WVZ20090.1"/>
    </source>
</evidence>
<evidence type="ECO:0000256" key="1">
    <source>
        <dbReference type="ARBA" id="ARBA00004167"/>
    </source>
</evidence>
<dbReference type="PANTHER" id="PTHR33491">
    <property type="entry name" value="OSJNBA0016N04.9 PROTEIN"/>
    <property type="match status" value="1"/>
</dbReference>
<evidence type="ECO:0000256" key="2">
    <source>
        <dbReference type="ARBA" id="ARBA00022729"/>
    </source>
</evidence>
<dbReference type="AlphaFoldDB" id="A0AAQ3P1U1"/>
<dbReference type="InterPro" id="IPR025287">
    <property type="entry name" value="WAK_GUB"/>
</dbReference>
<dbReference type="Proteomes" id="UP001374535">
    <property type="component" value="Chromosome 2"/>
</dbReference>
<keyword evidence="2" id="KW-0732">Signal</keyword>
<reference evidence="5 6" key="1">
    <citation type="journal article" date="2023" name="Life. Sci Alliance">
        <title>Evolutionary insights into 3D genome organization and epigenetic landscape of Vigna mungo.</title>
        <authorList>
            <person name="Junaid A."/>
            <person name="Singh B."/>
            <person name="Bhatia S."/>
        </authorList>
    </citation>
    <scope>NUCLEOTIDE SEQUENCE [LARGE SCALE GENOMIC DNA]</scope>
    <source>
        <strain evidence="5">Urdbean</strain>
    </source>
</reference>
<feature type="domain" description="Wall-associated receptor kinase galacturonan-binding" evidence="4">
    <location>
        <begin position="6"/>
        <end position="65"/>
    </location>
</feature>
<evidence type="ECO:0000256" key="3">
    <source>
        <dbReference type="SAM" id="MobiDB-lite"/>
    </source>
</evidence>
<keyword evidence="6" id="KW-1185">Reference proteome</keyword>
<dbReference type="GO" id="GO:0016020">
    <property type="term" value="C:membrane"/>
    <property type="evidence" value="ECO:0007669"/>
    <property type="project" value="UniProtKB-SubCell"/>
</dbReference>
<sequence>MTKPNCPTKCGNVSIPLPFGLTKLCFLNTSFLIICNQGFSPPIPFFNATTNKKVWVLDISLDDQLHVLLPFLTSCVDNKTSESVKDASCSPHLSTYHPSKIS</sequence>
<protein>
    <recommendedName>
        <fullName evidence="4">Wall-associated receptor kinase galacturonan-binding domain-containing protein</fullName>
    </recommendedName>
</protein>
<feature type="region of interest" description="Disordered" evidence="3">
    <location>
        <begin position="81"/>
        <end position="102"/>
    </location>
</feature>
<evidence type="ECO:0000259" key="4">
    <source>
        <dbReference type="Pfam" id="PF13947"/>
    </source>
</evidence>
<comment type="subcellular location">
    <subcellularLocation>
        <location evidence="1">Membrane</location>
        <topology evidence="1">Single-pass membrane protein</topology>
    </subcellularLocation>
</comment>
<organism evidence="5 6">
    <name type="scientific">Vigna mungo</name>
    <name type="common">Black gram</name>
    <name type="synonym">Phaseolus mungo</name>
    <dbReference type="NCBI Taxonomy" id="3915"/>
    <lineage>
        <taxon>Eukaryota</taxon>
        <taxon>Viridiplantae</taxon>
        <taxon>Streptophyta</taxon>
        <taxon>Embryophyta</taxon>
        <taxon>Tracheophyta</taxon>
        <taxon>Spermatophyta</taxon>
        <taxon>Magnoliopsida</taxon>
        <taxon>eudicotyledons</taxon>
        <taxon>Gunneridae</taxon>
        <taxon>Pentapetalae</taxon>
        <taxon>rosids</taxon>
        <taxon>fabids</taxon>
        <taxon>Fabales</taxon>
        <taxon>Fabaceae</taxon>
        <taxon>Papilionoideae</taxon>
        <taxon>50 kb inversion clade</taxon>
        <taxon>NPAAA clade</taxon>
        <taxon>indigoferoid/millettioid clade</taxon>
        <taxon>Phaseoleae</taxon>
        <taxon>Vigna</taxon>
    </lineage>
</organism>
<evidence type="ECO:0000313" key="6">
    <source>
        <dbReference type="Proteomes" id="UP001374535"/>
    </source>
</evidence>
<feature type="compositionally biased region" description="Polar residues" evidence="3">
    <location>
        <begin position="91"/>
        <end position="102"/>
    </location>
</feature>